<dbReference type="SUPFAM" id="SSF49785">
    <property type="entry name" value="Galactose-binding domain-like"/>
    <property type="match status" value="1"/>
</dbReference>
<protein>
    <submittedName>
        <fullName evidence="5">Carbohydrate binding family 6</fullName>
    </submittedName>
</protein>
<feature type="region of interest" description="Disordered" evidence="2">
    <location>
        <begin position="714"/>
        <end position="739"/>
    </location>
</feature>
<dbReference type="InterPro" id="IPR008979">
    <property type="entry name" value="Galactose-bd-like_sf"/>
</dbReference>
<dbReference type="SUPFAM" id="SSF89372">
    <property type="entry name" value="Fucose-specific lectin"/>
    <property type="match status" value="1"/>
</dbReference>
<dbReference type="Gene3D" id="2.120.10.70">
    <property type="entry name" value="Fucose-specific lectin"/>
    <property type="match status" value="1"/>
</dbReference>
<dbReference type="STRING" id="521011.Mpal_2209"/>
<evidence type="ECO:0000313" key="5">
    <source>
        <dbReference type="EMBL" id="ACL17505.1"/>
    </source>
</evidence>
<evidence type="ECO:0000256" key="1">
    <source>
        <dbReference type="ARBA" id="ARBA00022729"/>
    </source>
</evidence>
<gene>
    <name evidence="5" type="ordered locus">Mpal_2209</name>
</gene>
<name>B8GE04_METPE</name>
<dbReference type="EMBL" id="CP001338">
    <property type="protein sequence ID" value="ACL17505.1"/>
    <property type="molecule type" value="Genomic_DNA"/>
</dbReference>
<dbReference type="Gene3D" id="2.60.40.10">
    <property type="entry name" value="Immunoglobulins"/>
    <property type="match status" value="1"/>
</dbReference>
<dbReference type="KEGG" id="mpl:Mpal_2209"/>
<feature type="domain" description="CBM6" evidence="4">
    <location>
        <begin position="565"/>
        <end position="704"/>
    </location>
</feature>
<dbReference type="InterPro" id="IPR005084">
    <property type="entry name" value="CBM6"/>
</dbReference>
<dbReference type="InterPro" id="IPR018247">
    <property type="entry name" value="EF_Hand_1_Ca_BS"/>
</dbReference>
<dbReference type="eggNOG" id="arCOG02510">
    <property type="taxonomic scope" value="Archaea"/>
</dbReference>
<dbReference type="Gene3D" id="2.60.120.260">
    <property type="entry name" value="Galactose-binding domain-like"/>
    <property type="match status" value="1"/>
</dbReference>
<evidence type="ECO:0000259" key="4">
    <source>
        <dbReference type="PROSITE" id="PS51175"/>
    </source>
</evidence>
<feature type="domain" description="PKD" evidence="3">
    <location>
        <begin position="495"/>
        <end position="550"/>
    </location>
</feature>
<dbReference type="PROSITE" id="PS50093">
    <property type="entry name" value="PKD"/>
    <property type="match status" value="1"/>
</dbReference>
<dbReference type="CDD" id="cd14254">
    <property type="entry name" value="Dockerin_II"/>
    <property type="match status" value="1"/>
</dbReference>
<evidence type="ECO:0000256" key="2">
    <source>
        <dbReference type="SAM" id="MobiDB-lite"/>
    </source>
</evidence>
<proteinExistence type="predicted"/>
<dbReference type="GO" id="GO:0030246">
    <property type="term" value="F:carbohydrate binding"/>
    <property type="evidence" value="ECO:0007669"/>
    <property type="project" value="InterPro"/>
</dbReference>
<dbReference type="SUPFAM" id="SSF49299">
    <property type="entry name" value="PKD domain"/>
    <property type="match status" value="1"/>
</dbReference>
<dbReference type="Proteomes" id="UP000002457">
    <property type="component" value="Chromosome"/>
</dbReference>
<reference evidence="5 6" key="1">
    <citation type="journal article" date="2015" name="Genome Announc.">
        <title>Complete Genome Sequence of Methanosphaerula palustris E1-9CT, a Hydrogenotrophic Methanogen Isolated from a Minerotrophic Fen Peatland.</title>
        <authorList>
            <person name="Cadillo-Quiroz H."/>
            <person name="Browne P."/>
            <person name="Kyrpides N."/>
            <person name="Woyke T."/>
            <person name="Goodwin L."/>
            <person name="Detter C."/>
            <person name="Yavitt J.B."/>
            <person name="Zinder S.H."/>
        </authorList>
    </citation>
    <scope>NUCLEOTIDE SEQUENCE [LARGE SCALE GENOMIC DNA]</scope>
    <source>
        <strain evidence="6">ATCC BAA-1556 / DSM 19958 / E1-9c</strain>
    </source>
</reference>
<dbReference type="AlphaFoldDB" id="B8GE04"/>
<dbReference type="InterPro" id="IPR000601">
    <property type="entry name" value="PKD_dom"/>
</dbReference>
<dbReference type="OrthoDB" id="118159at2157"/>
<dbReference type="InterPro" id="IPR022409">
    <property type="entry name" value="PKD/Chitinase_dom"/>
</dbReference>
<organism evidence="5 6">
    <name type="scientific">Methanosphaerula palustris (strain ATCC BAA-1556 / DSM 19958 / E1-9c)</name>
    <dbReference type="NCBI Taxonomy" id="521011"/>
    <lineage>
        <taxon>Archaea</taxon>
        <taxon>Methanobacteriati</taxon>
        <taxon>Methanobacteriota</taxon>
        <taxon>Stenosarchaea group</taxon>
        <taxon>Methanomicrobia</taxon>
        <taxon>Methanomicrobiales</taxon>
        <taxon>Methanoregulaceae</taxon>
        <taxon>Methanosphaerula</taxon>
    </lineage>
</organism>
<dbReference type="Pfam" id="PF03422">
    <property type="entry name" value="CBM_6"/>
    <property type="match status" value="1"/>
</dbReference>
<keyword evidence="6" id="KW-1185">Reference proteome</keyword>
<dbReference type="CDD" id="cd00146">
    <property type="entry name" value="PKD"/>
    <property type="match status" value="1"/>
</dbReference>
<dbReference type="InterPro" id="IPR036439">
    <property type="entry name" value="Dockerin_dom_sf"/>
</dbReference>
<evidence type="ECO:0000259" key="3">
    <source>
        <dbReference type="PROSITE" id="PS50093"/>
    </source>
</evidence>
<dbReference type="CDD" id="cd04080">
    <property type="entry name" value="CBM6_cellulase-like"/>
    <property type="match status" value="1"/>
</dbReference>
<dbReference type="GO" id="GO:0000272">
    <property type="term" value="P:polysaccharide catabolic process"/>
    <property type="evidence" value="ECO:0007669"/>
    <property type="project" value="InterPro"/>
</dbReference>
<dbReference type="HOGENOM" id="CLU_375377_0_0_2"/>
<keyword evidence="1" id="KW-0732">Signal</keyword>
<dbReference type="GO" id="GO:0004553">
    <property type="term" value="F:hydrolase activity, hydrolyzing O-glycosyl compounds"/>
    <property type="evidence" value="ECO:0007669"/>
    <property type="project" value="InterPro"/>
</dbReference>
<evidence type="ECO:0000313" key="6">
    <source>
        <dbReference type="Proteomes" id="UP000002457"/>
    </source>
</evidence>
<dbReference type="PROSITE" id="PS51175">
    <property type="entry name" value="CBM6"/>
    <property type="match status" value="1"/>
</dbReference>
<dbReference type="CAZy" id="CBM6">
    <property type="family name" value="Carbohydrate-Binding Module Family 6"/>
</dbReference>
<dbReference type="SMART" id="SM00606">
    <property type="entry name" value="CBD_IV"/>
    <property type="match status" value="1"/>
</dbReference>
<dbReference type="Pfam" id="PF00801">
    <property type="entry name" value="PKD"/>
    <property type="match status" value="1"/>
</dbReference>
<dbReference type="PROSITE" id="PS00018">
    <property type="entry name" value="EF_HAND_1"/>
    <property type="match status" value="1"/>
</dbReference>
<dbReference type="InterPro" id="IPR035986">
    <property type="entry name" value="PKD_dom_sf"/>
</dbReference>
<dbReference type="InterPro" id="IPR013783">
    <property type="entry name" value="Ig-like_fold"/>
</dbReference>
<dbReference type="SMART" id="SM00089">
    <property type="entry name" value="PKD"/>
    <property type="match status" value="1"/>
</dbReference>
<dbReference type="Gene3D" id="1.10.1330.10">
    <property type="entry name" value="Dockerin domain"/>
    <property type="match status" value="1"/>
</dbReference>
<dbReference type="Gene3D" id="2.40.128.190">
    <property type="match status" value="1"/>
</dbReference>
<accession>B8GE04</accession>
<dbReference type="InterPro" id="IPR006584">
    <property type="entry name" value="Cellulose-bd_IV"/>
</dbReference>
<dbReference type="eggNOG" id="arCOG03611">
    <property type="taxonomic scope" value="Archaea"/>
</dbReference>
<dbReference type="InterPro" id="IPR002105">
    <property type="entry name" value="Dockerin_1_rpt"/>
</dbReference>
<dbReference type="SUPFAM" id="SSF63446">
    <property type="entry name" value="Type I dockerin domain"/>
    <property type="match status" value="1"/>
</dbReference>
<sequence precursor="true">MRRPSFLSCWPPIFSPKVIVTVNRHIFLSILSAALLLVSLGIGPVSAQTWQNETVDSAGQVGFFTSLALDSAGNPRISYFDDTDGNLKYAWHDGLGWHNETVDSEGRVGWYTSLALDSAGNPRISYSDWSNNDLKYAWHDDSGWHTETVDSEGYVGAYTSLALDSAGNPRISYSDLSNNDLKYAWHDDSGWHNETVDSKGTVGWYTSLALDSAGNPRISYLYEGTDDLKYAWHDGSGWHNETVDSEGYVGKCTSLALDGAGNPRISYFDNTNNDLKYAWHNDSGWHTETVDSAEWVGWYTSLALDSNGNPRISYFDDTNDDLKYAYYDSAGWHTETVDSAGEVGLYTSLALDGAGNPRISYLDFTHGDLKYAWVGTPLSGVCIVPGGTALPADTDGDGLYDDVNGDGVFNFADVALYFNQMEWISDNEPVAAFDYNGNGRVDFGDVIWLFNYLDAPIVSPTPTSTVAAFTLNKTMGAAPLAVQFTSSDQCDLLNWTIQLGKTPIETRSGMNLTYVFSTAGTYTVQLKASNSTTGVISSAENTVTVTGTSTITTEQPYPTQHNVPGRVEAEDYDQGGEGIGYSDTTTPNEGGVYRTDSVDIESLPGASGYDVGWIRAGEFLTYSVDTTEAGTFDIGFCVANPGSTKTVIVYVNGAPRTLTIPATGSWITWQTATLTGVSMNAGRNLIKVDMDNAASFNFDYMEFVVDYIASPTTTTPTPTDTTLTPTQSPTDTTPTPILT</sequence>
<dbReference type="Pfam" id="PF00404">
    <property type="entry name" value="Dockerin_1"/>
    <property type="match status" value="1"/>
</dbReference>